<dbReference type="Proteomes" id="UP000325577">
    <property type="component" value="Linkage Group LG6"/>
</dbReference>
<accession>A0A5J4ZQA6</accession>
<reference evidence="1 2" key="1">
    <citation type="submission" date="2019-09" db="EMBL/GenBank/DDBJ databases">
        <title>A chromosome-level genome assembly of the Chinese tupelo Nyssa sinensis.</title>
        <authorList>
            <person name="Yang X."/>
            <person name="Kang M."/>
            <person name="Yang Y."/>
            <person name="Xiong H."/>
            <person name="Wang M."/>
            <person name="Zhang Z."/>
            <person name="Wang Z."/>
            <person name="Wu H."/>
            <person name="Ma T."/>
            <person name="Liu J."/>
            <person name="Xi Z."/>
        </authorList>
    </citation>
    <scope>NUCLEOTIDE SEQUENCE [LARGE SCALE GENOMIC DNA]</scope>
    <source>
        <strain evidence="1">J267</strain>
        <tissue evidence="1">Leaf</tissue>
    </source>
</reference>
<gene>
    <name evidence="1" type="ORF">F0562_013507</name>
</gene>
<dbReference type="AlphaFoldDB" id="A0A5J4ZQA6"/>
<organism evidence="1 2">
    <name type="scientific">Nyssa sinensis</name>
    <dbReference type="NCBI Taxonomy" id="561372"/>
    <lineage>
        <taxon>Eukaryota</taxon>
        <taxon>Viridiplantae</taxon>
        <taxon>Streptophyta</taxon>
        <taxon>Embryophyta</taxon>
        <taxon>Tracheophyta</taxon>
        <taxon>Spermatophyta</taxon>
        <taxon>Magnoliopsida</taxon>
        <taxon>eudicotyledons</taxon>
        <taxon>Gunneridae</taxon>
        <taxon>Pentapetalae</taxon>
        <taxon>asterids</taxon>
        <taxon>Cornales</taxon>
        <taxon>Nyssaceae</taxon>
        <taxon>Nyssa</taxon>
    </lineage>
</organism>
<sequence>MATLEQQKWVAKLLGYDYKILYRLSRENSTADALSRKQADRLVSNSSPKQQSNLLKFAVVDCICVGEIEQAGVEAAGTKG</sequence>
<name>A0A5J4ZQA6_9ASTE</name>
<evidence type="ECO:0000313" key="1">
    <source>
        <dbReference type="EMBL" id="KAA8519251.1"/>
    </source>
</evidence>
<proteinExistence type="predicted"/>
<evidence type="ECO:0000313" key="2">
    <source>
        <dbReference type="Proteomes" id="UP000325577"/>
    </source>
</evidence>
<dbReference type="OrthoDB" id="10055717at2759"/>
<keyword evidence="2" id="KW-1185">Reference proteome</keyword>
<dbReference type="EMBL" id="CM018049">
    <property type="protein sequence ID" value="KAA8519251.1"/>
    <property type="molecule type" value="Genomic_DNA"/>
</dbReference>
<protein>
    <submittedName>
        <fullName evidence="1">Uncharacterized protein</fullName>
    </submittedName>
</protein>